<reference evidence="4" key="1">
    <citation type="journal article" date="2019" name="Nat. Commun.">
        <title>The genome of broomcorn millet.</title>
        <authorList>
            <person name="Zou C."/>
            <person name="Miki D."/>
            <person name="Li D."/>
            <person name="Tang Q."/>
            <person name="Xiao L."/>
            <person name="Rajput S."/>
            <person name="Deng P."/>
            <person name="Jia W."/>
            <person name="Huang R."/>
            <person name="Zhang M."/>
            <person name="Sun Y."/>
            <person name="Hu J."/>
            <person name="Fu X."/>
            <person name="Schnable P.S."/>
            <person name="Li F."/>
            <person name="Zhang H."/>
            <person name="Feng B."/>
            <person name="Zhu X."/>
            <person name="Liu R."/>
            <person name="Schnable J.C."/>
            <person name="Zhu J.-K."/>
            <person name="Zhang H."/>
        </authorList>
    </citation>
    <scope>NUCLEOTIDE SEQUENCE [LARGE SCALE GENOMIC DNA]</scope>
</reference>
<evidence type="ECO:0000256" key="2">
    <source>
        <dbReference type="SAM" id="SignalP"/>
    </source>
</evidence>
<feature type="region of interest" description="Disordered" evidence="1">
    <location>
        <begin position="109"/>
        <end position="135"/>
    </location>
</feature>
<evidence type="ECO:0008006" key="5">
    <source>
        <dbReference type="Google" id="ProtNLM"/>
    </source>
</evidence>
<comment type="caution">
    <text evidence="3">The sequence shown here is derived from an EMBL/GenBank/DDBJ whole genome shotgun (WGS) entry which is preliminary data.</text>
</comment>
<gene>
    <name evidence="3" type="ORF">C2845_PM13G07230</name>
</gene>
<evidence type="ECO:0000313" key="3">
    <source>
        <dbReference type="EMBL" id="RLN05109.1"/>
    </source>
</evidence>
<dbReference type="Proteomes" id="UP000275267">
    <property type="component" value="Unassembled WGS sequence"/>
</dbReference>
<feature type="chain" id="PRO_5018034666" description="Secreted protein" evidence="2">
    <location>
        <begin position="21"/>
        <end position="135"/>
    </location>
</feature>
<evidence type="ECO:0000256" key="1">
    <source>
        <dbReference type="SAM" id="MobiDB-lite"/>
    </source>
</evidence>
<keyword evidence="2" id="KW-0732">Signal</keyword>
<dbReference type="EMBL" id="PQIB02000008">
    <property type="protein sequence ID" value="RLN05109.1"/>
    <property type="molecule type" value="Genomic_DNA"/>
</dbReference>
<keyword evidence="4" id="KW-1185">Reference proteome</keyword>
<protein>
    <recommendedName>
        <fullName evidence="5">Secreted protein</fullName>
    </recommendedName>
</protein>
<evidence type="ECO:0000313" key="4">
    <source>
        <dbReference type="Proteomes" id="UP000275267"/>
    </source>
</evidence>
<organism evidence="3 4">
    <name type="scientific">Panicum miliaceum</name>
    <name type="common">Proso millet</name>
    <name type="synonym">Broomcorn millet</name>
    <dbReference type="NCBI Taxonomy" id="4540"/>
    <lineage>
        <taxon>Eukaryota</taxon>
        <taxon>Viridiplantae</taxon>
        <taxon>Streptophyta</taxon>
        <taxon>Embryophyta</taxon>
        <taxon>Tracheophyta</taxon>
        <taxon>Spermatophyta</taxon>
        <taxon>Magnoliopsida</taxon>
        <taxon>Liliopsida</taxon>
        <taxon>Poales</taxon>
        <taxon>Poaceae</taxon>
        <taxon>PACMAD clade</taxon>
        <taxon>Panicoideae</taxon>
        <taxon>Panicodae</taxon>
        <taxon>Paniceae</taxon>
        <taxon>Panicinae</taxon>
        <taxon>Panicum</taxon>
        <taxon>Panicum sect. Panicum</taxon>
    </lineage>
</organism>
<proteinExistence type="predicted"/>
<accession>A0A3L6RKN3</accession>
<sequence length="135" mass="14295">MRLRLPQPIMLLLLRATADAAAPTASTVAAPAAACCTYAGPRRCRAPSRAMLPAPASAVAAPVALHRPGSCCRTPACCPHTQHGAAAPCMPHQQHPLVLIFPGWKNEGEAARMRDADQCAHEGERKRKGESDNSR</sequence>
<dbReference type="AlphaFoldDB" id="A0A3L6RKN3"/>
<feature type="signal peptide" evidence="2">
    <location>
        <begin position="1"/>
        <end position="20"/>
    </location>
</feature>
<name>A0A3L6RKN3_PANMI</name>